<evidence type="ECO:0000256" key="5">
    <source>
        <dbReference type="ARBA" id="ARBA00022840"/>
    </source>
</evidence>
<dbReference type="EMBL" id="SNXE01000006">
    <property type="protein sequence ID" value="TDP07778.1"/>
    <property type="molecule type" value="Genomic_DNA"/>
</dbReference>
<dbReference type="PROSITE" id="PS00584">
    <property type="entry name" value="PFKB_KINASES_2"/>
    <property type="match status" value="1"/>
</dbReference>
<evidence type="ECO:0000256" key="3">
    <source>
        <dbReference type="ARBA" id="ARBA00022741"/>
    </source>
</evidence>
<proteinExistence type="inferred from homology"/>
<keyword evidence="8" id="KW-1185">Reference proteome</keyword>
<gene>
    <name evidence="7" type="ORF">DFR39_10638</name>
</gene>
<evidence type="ECO:0000313" key="7">
    <source>
        <dbReference type="EMBL" id="TDP07778.1"/>
    </source>
</evidence>
<name>A0A4V3CJ21_9BURK</name>
<dbReference type="SUPFAM" id="SSF53613">
    <property type="entry name" value="Ribokinase-like"/>
    <property type="match status" value="1"/>
</dbReference>
<dbReference type="InterPro" id="IPR050306">
    <property type="entry name" value="PfkB_Carbo_kinase"/>
</dbReference>
<keyword evidence="2" id="KW-0808">Transferase</keyword>
<evidence type="ECO:0000313" key="8">
    <source>
        <dbReference type="Proteomes" id="UP000295357"/>
    </source>
</evidence>
<dbReference type="Pfam" id="PF00294">
    <property type="entry name" value="PfkB"/>
    <property type="match status" value="1"/>
</dbReference>
<organism evidence="7 8">
    <name type="scientific">Roseateles asaccharophilus</name>
    <dbReference type="NCBI Taxonomy" id="582607"/>
    <lineage>
        <taxon>Bacteria</taxon>
        <taxon>Pseudomonadati</taxon>
        <taxon>Pseudomonadota</taxon>
        <taxon>Betaproteobacteria</taxon>
        <taxon>Burkholderiales</taxon>
        <taxon>Sphaerotilaceae</taxon>
        <taxon>Roseateles</taxon>
    </lineage>
</organism>
<evidence type="ECO:0000256" key="1">
    <source>
        <dbReference type="ARBA" id="ARBA00010688"/>
    </source>
</evidence>
<evidence type="ECO:0000256" key="2">
    <source>
        <dbReference type="ARBA" id="ARBA00022679"/>
    </source>
</evidence>
<dbReference type="GO" id="GO:0005524">
    <property type="term" value="F:ATP binding"/>
    <property type="evidence" value="ECO:0007669"/>
    <property type="project" value="UniProtKB-KW"/>
</dbReference>
<feature type="domain" description="Carbohydrate kinase PfkB" evidence="6">
    <location>
        <begin position="18"/>
        <end position="299"/>
    </location>
</feature>
<dbReference type="InterPro" id="IPR029056">
    <property type="entry name" value="Ribokinase-like"/>
</dbReference>
<keyword evidence="5" id="KW-0067">ATP-binding</keyword>
<accession>A0A4V3CJ21</accession>
<dbReference type="PANTHER" id="PTHR43085">
    <property type="entry name" value="HEXOKINASE FAMILY MEMBER"/>
    <property type="match status" value="1"/>
</dbReference>
<comment type="caution">
    <text evidence="7">The sequence shown here is derived from an EMBL/GenBank/DDBJ whole genome shotgun (WGS) entry which is preliminary data.</text>
</comment>
<reference evidence="7 8" key="1">
    <citation type="submission" date="2019-03" db="EMBL/GenBank/DDBJ databases">
        <title>Genomic Encyclopedia of Type Strains, Phase IV (KMG-IV): sequencing the most valuable type-strain genomes for metagenomic binning, comparative biology and taxonomic classification.</title>
        <authorList>
            <person name="Goeker M."/>
        </authorList>
    </citation>
    <scope>NUCLEOTIDE SEQUENCE [LARGE SCALE GENOMIC DNA]</scope>
    <source>
        <strain evidence="7 8">DSM 25082</strain>
    </source>
</reference>
<comment type="similarity">
    <text evidence="1">Belongs to the carbohydrate kinase PfkB family.</text>
</comment>
<dbReference type="RefSeq" id="WP_133604069.1">
    <property type="nucleotide sequence ID" value="NZ_JAUFPJ010000007.1"/>
</dbReference>
<dbReference type="InterPro" id="IPR011611">
    <property type="entry name" value="PfkB_dom"/>
</dbReference>
<dbReference type="Proteomes" id="UP000295357">
    <property type="component" value="Unassembled WGS sequence"/>
</dbReference>
<evidence type="ECO:0000256" key="4">
    <source>
        <dbReference type="ARBA" id="ARBA00022777"/>
    </source>
</evidence>
<keyword evidence="3" id="KW-0547">Nucleotide-binding</keyword>
<dbReference type="Gene3D" id="3.40.1190.20">
    <property type="match status" value="1"/>
</dbReference>
<keyword evidence="4 7" id="KW-0418">Kinase</keyword>
<protein>
    <submittedName>
        <fullName evidence="7">Fructokinase</fullName>
    </submittedName>
</protein>
<dbReference type="AlphaFoldDB" id="A0A4V3CJ21"/>
<dbReference type="PANTHER" id="PTHR43085:SF1">
    <property type="entry name" value="PSEUDOURIDINE KINASE-RELATED"/>
    <property type="match status" value="1"/>
</dbReference>
<dbReference type="GO" id="GO:0016301">
    <property type="term" value="F:kinase activity"/>
    <property type="evidence" value="ECO:0007669"/>
    <property type="project" value="UniProtKB-KW"/>
</dbReference>
<dbReference type="OrthoDB" id="9779730at2"/>
<dbReference type="InterPro" id="IPR002173">
    <property type="entry name" value="Carboh/pur_kinase_PfkB_CS"/>
</dbReference>
<dbReference type="CDD" id="cd01167">
    <property type="entry name" value="bac_FRK"/>
    <property type="match status" value="1"/>
</dbReference>
<evidence type="ECO:0000259" key="6">
    <source>
        <dbReference type="Pfam" id="PF00294"/>
    </source>
</evidence>
<sequence>MSAQLHPACDAALPRFIAFGEALTDMVRCGDGDQWRSSCGGAPWNVARAVARLGMTSAFAGAVSADVLGQALWSASAEAGLDLRFLQQLERPPLLALVYQTDPPRYFFVGENSADLHFDARHLPTGWPQAAQWALFGGISLARPPLAEQLLQQAQAFKAAGGRIAYDPNFRVAMDARYDAMLERMCRLADVIKVSDEDLCGLFRCADPRAGLARLRAWNPEALVLLTLGAAGAELHLGAQTLRARAPRIEVVDTVGAGDASMAALLYSLMQAPQAGAEQHLRSAVAGGTLACLGAGACPPTAGQLQDWLGRIELS</sequence>